<protein>
    <submittedName>
        <fullName evidence="10">L-cystine transport system permease protein</fullName>
    </submittedName>
</protein>
<keyword evidence="5" id="KW-0029">Amino-acid transport</keyword>
<dbReference type="OrthoDB" id="9787841at2"/>
<feature type="transmembrane region" description="Helical" evidence="8">
    <location>
        <begin position="174"/>
        <end position="195"/>
    </location>
</feature>
<dbReference type="Proteomes" id="UP000295718">
    <property type="component" value="Unassembled WGS sequence"/>
</dbReference>
<comment type="caution">
    <text evidence="10">The sequence shown here is derived from an EMBL/GenBank/DDBJ whole genome shotgun (WGS) entry which is preliminary data.</text>
</comment>
<dbReference type="PANTHER" id="PTHR30614:SF0">
    <property type="entry name" value="L-CYSTINE TRANSPORT SYSTEM PERMEASE PROTEIN TCYL"/>
    <property type="match status" value="1"/>
</dbReference>
<feature type="transmembrane region" description="Helical" evidence="8">
    <location>
        <begin position="144"/>
        <end position="167"/>
    </location>
</feature>
<evidence type="ECO:0000256" key="2">
    <source>
        <dbReference type="ARBA" id="ARBA00022448"/>
    </source>
</evidence>
<dbReference type="GO" id="GO:0043190">
    <property type="term" value="C:ATP-binding cassette (ABC) transporter complex"/>
    <property type="evidence" value="ECO:0007669"/>
    <property type="project" value="InterPro"/>
</dbReference>
<dbReference type="CDD" id="cd06261">
    <property type="entry name" value="TM_PBP2"/>
    <property type="match status" value="1"/>
</dbReference>
<reference evidence="10 11" key="1">
    <citation type="submission" date="2019-03" db="EMBL/GenBank/DDBJ databases">
        <title>Genomic Encyclopedia of Type Strains, Phase IV (KMG-IV): sequencing the most valuable type-strain genomes for metagenomic binning, comparative biology and taxonomic classification.</title>
        <authorList>
            <person name="Goeker M."/>
        </authorList>
    </citation>
    <scope>NUCLEOTIDE SEQUENCE [LARGE SCALE GENOMIC DNA]</scope>
    <source>
        <strain evidence="10 11">DSM 100556</strain>
    </source>
</reference>
<dbReference type="InterPro" id="IPR010065">
    <property type="entry name" value="AA_ABC_transptr_permease_3TM"/>
</dbReference>
<dbReference type="AlphaFoldDB" id="A0A4R1R5U8"/>
<evidence type="ECO:0000259" key="9">
    <source>
        <dbReference type="PROSITE" id="PS50928"/>
    </source>
</evidence>
<dbReference type="InterPro" id="IPR000515">
    <property type="entry name" value="MetI-like"/>
</dbReference>
<dbReference type="STRING" id="1469948.GCA_000732725_02761"/>
<evidence type="ECO:0000256" key="5">
    <source>
        <dbReference type="ARBA" id="ARBA00022970"/>
    </source>
</evidence>
<evidence type="ECO:0000256" key="3">
    <source>
        <dbReference type="ARBA" id="ARBA00022475"/>
    </source>
</evidence>
<dbReference type="EMBL" id="SLUO01000001">
    <property type="protein sequence ID" value="TCL60911.1"/>
    <property type="molecule type" value="Genomic_DNA"/>
</dbReference>
<dbReference type="SUPFAM" id="SSF161098">
    <property type="entry name" value="MetI-like"/>
    <property type="match status" value="1"/>
</dbReference>
<keyword evidence="3" id="KW-1003">Cell membrane</keyword>
<keyword evidence="6 8" id="KW-1133">Transmembrane helix</keyword>
<dbReference type="GO" id="GO:0006865">
    <property type="term" value="P:amino acid transport"/>
    <property type="evidence" value="ECO:0007669"/>
    <property type="project" value="UniProtKB-KW"/>
</dbReference>
<comment type="subcellular location">
    <subcellularLocation>
        <location evidence="1 8">Cell membrane</location>
        <topology evidence="1 8">Multi-pass membrane protein</topology>
    </subcellularLocation>
</comment>
<dbReference type="Gene3D" id="1.10.3720.10">
    <property type="entry name" value="MetI-like"/>
    <property type="match status" value="1"/>
</dbReference>
<dbReference type="GO" id="GO:0022857">
    <property type="term" value="F:transmembrane transporter activity"/>
    <property type="evidence" value="ECO:0007669"/>
    <property type="project" value="InterPro"/>
</dbReference>
<dbReference type="InterPro" id="IPR043429">
    <property type="entry name" value="ArtM/GltK/GlnP/TcyL/YhdX-like"/>
</dbReference>
<dbReference type="PANTHER" id="PTHR30614">
    <property type="entry name" value="MEMBRANE COMPONENT OF AMINO ACID ABC TRANSPORTER"/>
    <property type="match status" value="1"/>
</dbReference>
<dbReference type="PROSITE" id="PS50928">
    <property type="entry name" value="ABC_TM1"/>
    <property type="match status" value="1"/>
</dbReference>
<evidence type="ECO:0000256" key="8">
    <source>
        <dbReference type="RuleBase" id="RU363032"/>
    </source>
</evidence>
<evidence type="ECO:0000256" key="1">
    <source>
        <dbReference type="ARBA" id="ARBA00004651"/>
    </source>
</evidence>
<comment type="similarity">
    <text evidence="8">Belongs to the binding-protein-dependent transport system permease family.</text>
</comment>
<gene>
    <name evidence="10" type="ORF">EDD76_1018</name>
</gene>
<sequence>MINLGFILESTPAIIKAIPITLLMAFSSAIIGWILGLGIALIRKANIAIVAQVCAVFVSFMRGVPMVILLYIAYYALPILIYNYGLSIGVEIDVNAVPPVIYAISALLLDQAAYSSEIFRSALSAVDEGQMEAAYSVGMTKTQALVRIIFPQAFAIAIPNLGGLFLGLVKGTSLAYYVGVYEITATANLLAMPALNFIESYIMTTIVYEVISFIINKLFRYSENRLKRFRAGMTV</sequence>
<evidence type="ECO:0000256" key="6">
    <source>
        <dbReference type="ARBA" id="ARBA00022989"/>
    </source>
</evidence>
<dbReference type="InterPro" id="IPR035906">
    <property type="entry name" value="MetI-like_sf"/>
</dbReference>
<evidence type="ECO:0000313" key="10">
    <source>
        <dbReference type="EMBL" id="TCL60911.1"/>
    </source>
</evidence>
<name>A0A4R1R5U8_9FIRM</name>
<feature type="transmembrane region" description="Helical" evidence="8">
    <location>
        <begin position="49"/>
        <end position="77"/>
    </location>
</feature>
<feature type="transmembrane region" description="Helical" evidence="8">
    <location>
        <begin position="201"/>
        <end position="219"/>
    </location>
</feature>
<evidence type="ECO:0000256" key="7">
    <source>
        <dbReference type="ARBA" id="ARBA00023136"/>
    </source>
</evidence>
<dbReference type="NCBIfam" id="TIGR01726">
    <property type="entry name" value="HEQRo_perm_3TM"/>
    <property type="match status" value="1"/>
</dbReference>
<feature type="domain" description="ABC transmembrane type-1" evidence="9">
    <location>
        <begin position="18"/>
        <end position="219"/>
    </location>
</feature>
<evidence type="ECO:0000256" key="4">
    <source>
        <dbReference type="ARBA" id="ARBA00022692"/>
    </source>
</evidence>
<keyword evidence="11" id="KW-1185">Reference proteome</keyword>
<evidence type="ECO:0000313" key="11">
    <source>
        <dbReference type="Proteomes" id="UP000295718"/>
    </source>
</evidence>
<dbReference type="RefSeq" id="WP_031391435.1">
    <property type="nucleotide sequence ID" value="NZ_JPNB01000002.1"/>
</dbReference>
<organism evidence="10 11">
    <name type="scientific">Kineothrix alysoides</name>
    <dbReference type="NCBI Taxonomy" id="1469948"/>
    <lineage>
        <taxon>Bacteria</taxon>
        <taxon>Bacillati</taxon>
        <taxon>Bacillota</taxon>
        <taxon>Clostridia</taxon>
        <taxon>Lachnospirales</taxon>
        <taxon>Lachnospiraceae</taxon>
        <taxon>Kineothrix</taxon>
    </lineage>
</organism>
<dbReference type="Pfam" id="PF00528">
    <property type="entry name" value="BPD_transp_1"/>
    <property type="match status" value="1"/>
</dbReference>
<keyword evidence="7 8" id="KW-0472">Membrane</keyword>
<keyword evidence="2 8" id="KW-0813">Transport</keyword>
<accession>A0A4R1R5U8</accession>
<keyword evidence="4 8" id="KW-0812">Transmembrane</keyword>
<proteinExistence type="inferred from homology"/>
<feature type="transmembrane region" description="Helical" evidence="8">
    <location>
        <begin position="20"/>
        <end position="42"/>
    </location>
</feature>